<sequence length="122" mass="13326">ILSIDDDPDTRREETHTPPTPPSLKGVALAFLLYLSISITTLLIVFLLVSNIMWTTLIKFLAFIMLGYVLDNILFSRATSAATSAIVDGTTSVAMSEAVTDGGGMSWKAFFWLVLVVLVSWL</sequence>
<feature type="transmembrane region" description="Helical" evidence="2">
    <location>
        <begin position="56"/>
        <end position="75"/>
    </location>
</feature>
<feature type="non-terminal residue" evidence="3">
    <location>
        <position position="1"/>
    </location>
</feature>
<protein>
    <submittedName>
        <fullName evidence="3">Uncharacterized protein</fullName>
    </submittedName>
</protein>
<organism evidence="3 4">
    <name type="scientific">Trifolium medium</name>
    <dbReference type="NCBI Taxonomy" id="97028"/>
    <lineage>
        <taxon>Eukaryota</taxon>
        <taxon>Viridiplantae</taxon>
        <taxon>Streptophyta</taxon>
        <taxon>Embryophyta</taxon>
        <taxon>Tracheophyta</taxon>
        <taxon>Spermatophyta</taxon>
        <taxon>Magnoliopsida</taxon>
        <taxon>eudicotyledons</taxon>
        <taxon>Gunneridae</taxon>
        <taxon>Pentapetalae</taxon>
        <taxon>rosids</taxon>
        <taxon>fabids</taxon>
        <taxon>Fabales</taxon>
        <taxon>Fabaceae</taxon>
        <taxon>Papilionoideae</taxon>
        <taxon>50 kb inversion clade</taxon>
        <taxon>NPAAA clade</taxon>
        <taxon>Hologalegina</taxon>
        <taxon>IRL clade</taxon>
        <taxon>Trifolieae</taxon>
        <taxon>Trifolium</taxon>
    </lineage>
</organism>
<dbReference type="EMBL" id="LXQA010114593">
    <property type="protein sequence ID" value="MCI19393.1"/>
    <property type="molecule type" value="Genomic_DNA"/>
</dbReference>
<feature type="region of interest" description="Disordered" evidence="1">
    <location>
        <begin position="1"/>
        <end position="21"/>
    </location>
</feature>
<evidence type="ECO:0000313" key="3">
    <source>
        <dbReference type="EMBL" id="MCI19393.1"/>
    </source>
</evidence>
<reference evidence="3 4" key="1">
    <citation type="journal article" date="2018" name="Front. Plant Sci.">
        <title>Red Clover (Trifolium pratense) and Zigzag Clover (T. medium) - A Picture of Genomic Similarities and Differences.</title>
        <authorList>
            <person name="Dluhosova J."/>
            <person name="Istvanek J."/>
            <person name="Nedelnik J."/>
            <person name="Repkova J."/>
        </authorList>
    </citation>
    <scope>NUCLEOTIDE SEQUENCE [LARGE SCALE GENOMIC DNA]</scope>
    <source>
        <strain evidence="4">cv. 10/8</strain>
        <tissue evidence="3">Leaf</tissue>
    </source>
</reference>
<keyword evidence="2" id="KW-1133">Transmembrane helix</keyword>
<dbReference type="AlphaFoldDB" id="A0A392Q4R7"/>
<feature type="transmembrane region" description="Helical" evidence="2">
    <location>
        <begin position="105"/>
        <end position="121"/>
    </location>
</feature>
<evidence type="ECO:0000256" key="1">
    <source>
        <dbReference type="SAM" id="MobiDB-lite"/>
    </source>
</evidence>
<keyword evidence="2" id="KW-0472">Membrane</keyword>
<evidence type="ECO:0000313" key="4">
    <source>
        <dbReference type="Proteomes" id="UP000265520"/>
    </source>
</evidence>
<keyword evidence="2" id="KW-0812">Transmembrane</keyword>
<evidence type="ECO:0000256" key="2">
    <source>
        <dbReference type="SAM" id="Phobius"/>
    </source>
</evidence>
<dbReference type="Proteomes" id="UP000265520">
    <property type="component" value="Unassembled WGS sequence"/>
</dbReference>
<comment type="caution">
    <text evidence="3">The sequence shown here is derived from an EMBL/GenBank/DDBJ whole genome shotgun (WGS) entry which is preliminary data.</text>
</comment>
<accession>A0A392Q4R7</accession>
<feature type="transmembrane region" description="Helical" evidence="2">
    <location>
        <begin position="27"/>
        <end position="49"/>
    </location>
</feature>
<name>A0A392Q4R7_9FABA</name>
<keyword evidence="4" id="KW-1185">Reference proteome</keyword>
<proteinExistence type="predicted"/>